<gene>
    <name evidence="2" type="ORF">MPL1032_230233</name>
    <name evidence="1" type="ORF">MPLDJ20_190052</name>
</gene>
<organism evidence="1 3">
    <name type="scientific">Mesorhizobium plurifarium</name>
    <dbReference type="NCBI Taxonomy" id="69974"/>
    <lineage>
        <taxon>Bacteria</taxon>
        <taxon>Pseudomonadati</taxon>
        <taxon>Pseudomonadota</taxon>
        <taxon>Alphaproteobacteria</taxon>
        <taxon>Hyphomicrobiales</taxon>
        <taxon>Phyllobacteriaceae</taxon>
        <taxon>Mesorhizobium</taxon>
    </lineage>
</organism>
<dbReference type="Proteomes" id="UP000182888">
    <property type="component" value="Unassembled WGS sequence"/>
</dbReference>
<dbReference type="EMBL" id="CCNB01000011">
    <property type="protein sequence ID" value="CDX34551.1"/>
    <property type="molecule type" value="Genomic_DNA"/>
</dbReference>
<name>A0A090EYT8_MESPL</name>
<evidence type="ECO:0000313" key="4">
    <source>
        <dbReference type="Proteomes" id="UP000182888"/>
    </source>
</evidence>
<reference evidence="2" key="1">
    <citation type="submission" date="2014-08" db="EMBL/GenBank/DDBJ databases">
        <title>DNA barcoding of Bradysia (Diptera: Sciaridae) for detection of the immature stages on agricultural crops.</title>
        <authorList>
            <person name="Shin S."/>
            <person name="Jung S."/>
            <person name="Heller K."/>
            <person name="Menzel F."/>
            <person name="Hong T.-K."/>
            <person name="Lee H."/>
            <person name="Lee S."/>
        </authorList>
    </citation>
    <scope>NUCLEOTIDE SEQUENCE</scope>
</reference>
<evidence type="ECO:0000313" key="1">
    <source>
        <dbReference type="EMBL" id="CDX34551.1"/>
    </source>
</evidence>
<sequence>MLSGQTACAPDLGVPFQFRHLEDIVAPGGVRDLPGQIAIQQKALFRGKGSRRLLMIQSERMDQVPGQARDGEVNGHLQSPLRCTGHINANNVHRRSKVSSAIRDRAAVAAGPKMVFRLLSQS</sequence>
<dbReference type="Proteomes" id="UP000046373">
    <property type="component" value="Unassembled WGS sequence"/>
</dbReference>
<proteinExistence type="predicted"/>
<evidence type="ECO:0000313" key="2">
    <source>
        <dbReference type="EMBL" id="CDX58144.1"/>
    </source>
</evidence>
<accession>A0A090EYT8</accession>
<dbReference type="EMBL" id="CCND01000016">
    <property type="protein sequence ID" value="CDX58144.1"/>
    <property type="molecule type" value="Genomic_DNA"/>
</dbReference>
<reference evidence="4" key="2">
    <citation type="submission" date="2014-08" db="EMBL/GenBank/DDBJ databases">
        <authorList>
            <person name="Edwards T."/>
        </authorList>
    </citation>
    <scope>NUCLEOTIDE SEQUENCE [LARGE SCALE GENOMIC DNA]</scope>
</reference>
<protein>
    <submittedName>
        <fullName evidence="1">Uncharacterized protein</fullName>
    </submittedName>
</protein>
<reference evidence="1 3" key="3">
    <citation type="submission" date="2014-08" db="EMBL/GenBank/DDBJ databases">
        <authorList>
            <person name="Moulin Lionel"/>
        </authorList>
    </citation>
    <scope>NUCLEOTIDE SEQUENCE [LARGE SCALE GENOMIC DNA]</scope>
</reference>
<evidence type="ECO:0000313" key="3">
    <source>
        <dbReference type="Proteomes" id="UP000046373"/>
    </source>
</evidence>
<dbReference type="AlphaFoldDB" id="A0A090EYT8"/>